<dbReference type="AlphaFoldDB" id="A0A1H8TQT5"/>
<dbReference type="InterPro" id="IPR036291">
    <property type="entry name" value="NAD(P)-bd_dom_sf"/>
</dbReference>
<dbReference type="STRING" id="406100.SAMN04488052_104394"/>
<dbReference type="PIRSF" id="PIRSF000149">
    <property type="entry name" value="GAP_DH"/>
    <property type="match status" value="1"/>
</dbReference>
<evidence type="ECO:0000256" key="1">
    <source>
        <dbReference type="ARBA" id="ARBA00011881"/>
    </source>
</evidence>
<dbReference type="Pfam" id="PF02800">
    <property type="entry name" value="Gp_dh_C"/>
    <property type="match status" value="1"/>
</dbReference>
<proteinExistence type="inferred from homology"/>
<evidence type="ECO:0000256" key="6">
    <source>
        <dbReference type="RuleBase" id="RU000397"/>
    </source>
</evidence>
<dbReference type="FunFam" id="3.40.50.720:FF:000001">
    <property type="entry name" value="Glyceraldehyde-3-phosphate dehydrogenase"/>
    <property type="match status" value="1"/>
</dbReference>
<evidence type="ECO:0000259" key="7">
    <source>
        <dbReference type="SMART" id="SM00846"/>
    </source>
</evidence>
<dbReference type="Proteomes" id="UP000199657">
    <property type="component" value="Unassembled WGS sequence"/>
</dbReference>
<evidence type="ECO:0000313" key="9">
    <source>
        <dbReference type="Proteomes" id="UP000199657"/>
    </source>
</evidence>
<feature type="site" description="Activates thiol group during catalysis" evidence="5">
    <location>
        <position position="183"/>
    </location>
</feature>
<gene>
    <name evidence="8" type="ORF">SAMN04488052_104394</name>
</gene>
<feature type="binding site" evidence="4">
    <location>
        <position position="122"/>
    </location>
    <ligand>
        <name>NAD(+)</name>
        <dbReference type="ChEBI" id="CHEBI:57540"/>
    </ligand>
</feature>
<dbReference type="OrthoDB" id="9803304at2"/>
<feature type="domain" description="Glyceraldehyde 3-phosphate dehydrogenase NAD(P) binding" evidence="7">
    <location>
        <begin position="2"/>
        <end position="156"/>
    </location>
</feature>
<organism evidence="8 9">
    <name type="scientific">Aquisalimonas asiatica</name>
    <dbReference type="NCBI Taxonomy" id="406100"/>
    <lineage>
        <taxon>Bacteria</taxon>
        <taxon>Pseudomonadati</taxon>
        <taxon>Pseudomonadota</taxon>
        <taxon>Gammaproteobacteria</taxon>
        <taxon>Chromatiales</taxon>
        <taxon>Ectothiorhodospiraceae</taxon>
        <taxon>Aquisalimonas</taxon>
    </lineage>
</organism>
<dbReference type="GO" id="GO:0051287">
    <property type="term" value="F:NAD binding"/>
    <property type="evidence" value="ECO:0007669"/>
    <property type="project" value="InterPro"/>
</dbReference>
<name>A0A1H8TQT5_9GAMM</name>
<dbReference type="SUPFAM" id="SSF55347">
    <property type="entry name" value="Glyceraldehyde-3-phosphate dehydrogenase-like, C-terminal domain"/>
    <property type="match status" value="1"/>
</dbReference>
<dbReference type="RefSeq" id="WP_091643957.1">
    <property type="nucleotide sequence ID" value="NZ_FOEG01000004.1"/>
</dbReference>
<keyword evidence="4" id="KW-0520">NAD</keyword>
<dbReference type="EMBL" id="FOEG01000004">
    <property type="protein sequence ID" value="SEO93231.1"/>
    <property type="molecule type" value="Genomic_DNA"/>
</dbReference>
<evidence type="ECO:0000256" key="2">
    <source>
        <dbReference type="ARBA" id="ARBA00023002"/>
    </source>
</evidence>
<dbReference type="PANTHER" id="PTHR43148">
    <property type="entry name" value="GLYCERALDEHYDE-3-PHOSPHATE DEHYDROGENASE 2"/>
    <property type="match status" value="1"/>
</dbReference>
<feature type="binding site" evidence="4">
    <location>
        <position position="319"/>
    </location>
    <ligand>
        <name>NAD(+)</name>
        <dbReference type="ChEBI" id="CHEBI:57540"/>
    </ligand>
</feature>
<comment type="similarity">
    <text evidence="6">Belongs to the glyceraldehyde-3-phosphate dehydrogenase family.</text>
</comment>
<keyword evidence="2" id="KW-0560">Oxidoreductase</keyword>
<evidence type="ECO:0000256" key="3">
    <source>
        <dbReference type="PIRSR" id="PIRSR000149-1"/>
    </source>
</evidence>
<comment type="subunit">
    <text evidence="1">Homotetramer.</text>
</comment>
<keyword evidence="4" id="KW-0547">Nucleotide-binding</keyword>
<dbReference type="GO" id="GO:0016620">
    <property type="term" value="F:oxidoreductase activity, acting on the aldehyde or oxo group of donors, NAD or NADP as acceptor"/>
    <property type="evidence" value="ECO:0007669"/>
    <property type="project" value="InterPro"/>
</dbReference>
<feature type="active site" description="Nucleophile" evidence="3">
    <location>
        <position position="156"/>
    </location>
</feature>
<dbReference type="InterPro" id="IPR020829">
    <property type="entry name" value="GlycerAld_3-P_DH_cat"/>
</dbReference>
<accession>A0A1H8TQT5</accession>
<dbReference type="InterPro" id="IPR020831">
    <property type="entry name" value="GlycerAld/Erythrose_P_DH"/>
</dbReference>
<keyword evidence="9" id="KW-1185">Reference proteome</keyword>
<evidence type="ECO:0000313" key="8">
    <source>
        <dbReference type="EMBL" id="SEO93231.1"/>
    </source>
</evidence>
<reference evidence="8 9" key="1">
    <citation type="submission" date="2016-10" db="EMBL/GenBank/DDBJ databases">
        <authorList>
            <person name="de Groot N.N."/>
        </authorList>
    </citation>
    <scope>NUCLEOTIDE SEQUENCE [LARGE SCALE GENOMIC DNA]</scope>
    <source>
        <strain evidence="8 9">CGMCC 1.6291</strain>
    </source>
</reference>
<feature type="binding site" evidence="4">
    <location>
        <begin position="11"/>
        <end position="12"/>
    </location>
    <ligand>
        <name>NAD(+)</name>
        <dbReference type="ChEBI" id="CHEBI:57540"/>
    </ligand>
</feature>
<evidence type="ECO:0000256" key="4">
    <source>
        <dbReference type="PIRSR" id="PIRSR000149-3"/>
    </source>
</evidence>
<dbReference type="SUPFAM" id="SSF51735">
    <property type="entry name" value="NAD(P)-binding Rossmann-fold domains"/>
    <property type="match status" value="1"/>
</dbReference>
<dbReference type="Pfam" id="PF00044">
    <property type="entry name" value="Gp_dh_N"/>
    <property type="match status" value="1"/>
</dbReference>
<dbReference type="Gene3D" id="3.30.360.10">
    <property type="entry name" value="Dihydrodipicolinate Reductase, domain 2"/>
    <property type="match status" value="1"/>
</dbReference>
<sequence>MLRLAINGYGRIGRCILRALHEGDRRDRMSVVAINEPADLESIAHLTRFDSTHGAFPGRVEVDGRDLVVDGQPIAVSHATDPEGINWGVHHVDLVLECSGSFSQRAGAERHLAAGAPRLLISHPMADASDVDLTVVQGVNANALKPEHRLVSNASCSTNCLLPVLRLLQDYVGIEAASVTTVHSVMNDQPLVDGYHASDLRRTRSALASIVPVSTGLARGIARFMPELTDRIHAQHLRVPTLNVSAMDVSLQLNRRVEAAALNDLLKAAAEGPMAGVLGYSDRAHASTDFNHDPRSVIVDGTQTRVSGDLAHLMLWFDNEWGFANRMLDVAERWLRAA</sequence>
<evidence type="ECO:0000256" key="5">
    <source>
        <dbReference type="PIRSR" id="PIRSR000149-4"/>
    </source>
</evidence>
<protein>
    <submittedName>
        <fullName evidence="8">D-erythrose 4-phosphate dehydrogenase</fullName>
    </submittedName>
</protein>
<dbReference type="Gene3D" id="3.40.50.720">
    <property type="entry name" value="NAD(P)-binding Rossmann-like Domain"/>
    <property type="match status" value="1"/>
</dbReference>
<dbReference type="PRINTS" id="PR00078">
    <property type="entry name" value="G3PDHDRGNASE"/>
</dbReference>
<dbReference type="InterPro" id="IPR020828">
    <property type="entry name" value="GlycerAld_3-P_DH_NAD(P)-bd"/>
</dbReference>
<dbReference type="SMART" id="SM00846">
    <property type="entry name" value="Gp_dh_N"/>
    <property type="match status" value="1"/>
</dbReference>